<dbReference type="PANTHER" id="PTHR48081:SF6">
    <property type="entry name" value="PEPTIDASE S9 PROLYL OLIGOPEPTIDASE CATALYTIC DOMAIN-CONTAINING PROTEIN"/>
    <property type="match status" value="1"/>
</dbReference>
<evidence type="ECO:0000313" key="4">
    <source>
        <dbReference type="Proteomes" id="UP001596391"/>
    </source>
</evidence>
<dbReference type="SUPFAM" id="SSF53474">
    <property type="entry name" value="alpha/beta-Hydrolases"/>
    <property type="match status" value="1"/>
</dbReference>
<protein>
    <submittedName>
        <fullName evidence="3">Alpha/beta hydrolase</fullName>
    </submittedName>
</protein>
<accession>A0ABW1ZB05</accession>
<evidence type="ECO:0000256" key="1">
    <source>
        <dbReference type="ARBA" id="ARBA00022801"/>
    </source>
</evidence>
<comment type="caution">
    <text evidence="3">The sequence shown here is derived from an EMBL/GenBank/DDBJ whole genome shotgun (WGS) entry which is preliminary data.</text>
</comment>
<keyword evidence="1 3" id="KW-0378">Hydrolase</keyword>
<sequence length="249" mass="27190">MEVYTPANNLTRTAVLICPGGGYHTLAMDHEGEQIARWLAGRGVTGIVLKYRVAPYAYPVPMLDEERAMRLARSHAEEWGFDEDRVGVWGFSAGGHLASFLLAHFAEPLPEVAGYTPDAIDALPVRPAFGVLAYPVISMKAGLTHQGSLHGLLGEHPDPALVQDLSDELQVKADSPSVFLFSTTDDAAVPVMNSVKFYEAYVEKRIPVEMHLFDHGQHGSGLAGTKPGTAAWPQLLQSWLQRNGWMSNE</sequence>
<dbReference type="InterPro" id="IPR029058">
    <property type="entry name" value="AB_hydrolase_fold"/>
</dbReference>
<evidence type="ECO:0000259" key="2">
    <source>
        <dbReference type="Pfam" id="PF20434"/>
    </source>
</evidence>
<keyword evidence="4" id="KW-1185">Reference proteome</keyword>
<dbReference type="InterPro" id="IPR050300">
    <property type="entry name" value="GDXG_lipolytic_enzyme"/>
</dbReference>
<dbReference type="Proteomes" id="UP001596391">
    <property type="component" value="Unassembled WGS sequence"/>
</dbReference>
<dbReference type="InterPro" id="IPR049492">
    <property type="entry name" value="BD-FAE-like_dom"/>
</dbReference>
<dbReference type="EMBL" id="JBHSWI010000001">
    <property type="protein sequence ID" value="MFC6645368.1"/>
    <property type="molecule type" value="Genomic_DNA"/>
</dbReference>
<dbReference type="PANTHER" id="PTHR48081">
    <property type="entry name" value="AB HYDROLASE SUPERFAMILY PROTEIN C4A8.06C"/>
    <property type="match status" value="1"/>
</dbReference>
<feature type="domain" description="BD-FAE-like" evidence="2">
    <location>
        <begin position="1"/>
        <end position="200"/>
    </location>
</feature>
<dbReference type="GO" id="GO:0016787">
    <property type="term" value="F:hydrolase activity"/>
    <property type="evidence" value="ECO:0007669"/>
    <property type="project" value="UniProtKB-KW"/>
</dbReference>
<reference evidence="4" key="1">
    <citation type="journal article" date="2019" name="Int. J. Syst. Evol. Microbiol.">
        <title>The Global Catalogue of Microorganisms (GCM) 10K type strain sequencing project: providing services to taxonomists for standard genome sequencing and annotation.</title>
        <authorList>
            <consortium name="The Broad Institute Genomics Platform"/>
            <consortium name="The Broad Institute Genome Sequencing Center for Infectious Disease"/>
            <person name="Wu L."/>
            <person name="Ma J."/>
        </authorList>
    </citation>
    <scope>NUCLEOTIDE SEQUENCE [LARGE SCALE GENOMIC DNA]</scope>
    <source>
        <strain evidence="4">CGMCC 1.16026</strain>
    </source>
</reference>
<dbReference type="Gene3D" id="3.40.50.1820">
    <property type="entry name" value="alpha/beta hydrolase"/>
    <property type="match status" value="1"/>
</dbReference>
<evidence type="ECO:0000313" key="3">
    <source>
        <dbReference type="EMBL" id="MFC6645368.1"/>
    </source>
</evidence>
<organism evidence="3 4">
    <name type="scientific">Granulicella cerasi</name>
    <dbReference type="NCBI Taxonomy" id="741063"/>
    <lineage>
        <taxon>Bacteria</taxon>
        <taxon>Pseudomonadati</taxon>
        <taxon>Acidobacteriota</taxon>
        <taxon>Terriglobia</taxon>
        <taxon>Terriglobales</taxon>
        <taxon>Acidobacteriaceae</taxon>
        <taxon>Granulicella</taxon>
    </lineage>
</organism>
<gene>
    <name evidence="3" type="ORF">ACFQBQ_07160</name>
</gene>
<proteinExistence type="predicted"/>
<dbReference type="Pfam" id="PF20434">
    <property type="entry name" value="BD-FAE"/>
    <property type="match status" value="1"/>
</dbReference>
<name>A0ABW1ZB05_9BACT</name>
<dbReference type="RefSeq" id="WP_390236432.1">
    <property type="nucleotide sequence ID" value="NZ_JAGSYD010000003.1"/>
</dbReference>